<evidence type="ECO:0000313" key="1">
    <source>
        <dbReference type="EMBL" id="TKD50569.1"/>
    </source>
</evidence>
<dbReference type="AlphaFoldDB" id="A0A4U1L1A2"/>
<dbReference type="EMBL" id="SWKR01000002">
    <property type="protein sequence ID" value="TKD50569.1"/>
    <property type="molecule type" value="Genomic_DNA"/>
</dbReference>
<organism evidence="1 2">
    <name type="scientific">Sphingomonas baiyangensis</name>
    <dbReference type="NCBI Taxonomy" id="2572576"/>
    <lineage>
        <taxon>Bacteria</taxon>
        <taxon>Pseudomonadati</taxon>
        <taxon>Pseudomonadota</taxon>
        <taxon>Alphaproteobacteria</taxon>
        <taxon>Sphingomonadales</taxon>
        <taxon>Sphingomonadaceae</taxon>
        <taxon>Sphingomonas</taxon>
    </lineage>
</organism>
<name>A0A4U1L1A2_9SPHN</name>
<proteinExistence type="predicted"/>
<dbReference type="Proteomes" id="UP000309138">
    <property type="component" value="Unassembled WGS sequence"/>
</dbReference>
<keyword evidence="2" id="KW-1185">Reference proteome</keyword>
<reference evidence="1 2" key="1">
    <citation type="submission" date="2019-04" db="EMBL/GenBank/DDBJ databases">
        <authorList>
            <person name="Yang Y."/>
            <person name="Wei D."/>
        </authorList>
    </citation>
    <scope>NUCLEOTIDE SEQUENCE [LARGE SCALE GENOMIC DNA]</scope>
    <source>
        <strain evidence="1 2">L-1-4w-11</strain>
    </source>
</reference>
<comment type="caution">
    <text evidence="1">The sequence shown here is derived from an EMBL/GenBank/DDBJ whole genome shotgun (WGS) entry which is preliminary data.</text>
</comment>
<protein>
    <submittedName>
        <fullName evidence="1">Uncharacterized protein</fullName>
    </submittedName>
</protein>
<evidence type="ECO:0000313" key="2">
    <source>
        <dbReference type="Proteomes" id="UP000309138"/>
    </source>
</evidence>
<dbReference type="RefSeq" id="WP_136942512.1">
    <property type="nucleotide sequence ID" value="NZ_SWKR01000002.1"/>
</dbReference>
<gene>
    <name evidence="1" type="ORF">FBR43_07170</name>
</gene>
<sequence>MTDVLARLEAAASKQGLRARWETVALRGTGLRQRLLFLVGRDGRARFSTSCVFGGERTVEQASATCADAMLAPG</sequence>
<accession>A0A4U1L1A2</accession>